<name>A0A226CXC4_FOLCA</name>
<dbReference type="EMBL" id="LNIX01000055">
    <property type="protein sequence ID" value="OXA37619.1"/>
    <property type="molecule type" value="Genomic_DNA"/>
</dbReference>
<dbReference type="STRING" id="158441.A0A226CXC4"/>
<proteinExistence type="predicted"/>
<reference evidence="1 2" key="1">
    <citation type="submission" date="2015-12" db="EMBL/GenBank/DDBJ databases">
        <title>The genome of Folsomia candida.</title>
        <authorList>
            <person name="Faddeeva A."/>
            <person name="Derks M.F."/>
            <person name="Anvar Y."/>
            <person name="Smit S."/>
            <person name="Van Straalen N."/>
            <person name="Roelofs D."/>
        </authorList>
    </citation>
    <scope>NUCLEOTIDE SEQUENCE [LARGE SCALE GENOMIC DNA]</scope>
    <source>
        <strain evidence="1 2">VU population</strain>
        <tissue evidence="1">Whole body</tissue>
    </source>
</reference>
<keyword evidence="2" id="KW-1185">Reference proteome</keyword>
<evidence type="ECO:0000313" key="1">
    <source>
        <dbReference type="EMBL" id="OXA37619.1"/>
    </source>
</evidence>
<dbReference type="Proteomes" id="UP000198287">
    <property type="component" value="Unassembled WGS sequence"/>
</dbReference>
<protein>
    <submittedName>
        <fullName evidence="1">Uncharacterized protein</fullName>
    </submittedName>
</protein>
<gene>
    <name evidence="1" type="ORF">Fcan01_27624</name>
</gene>
<evidence type="ECO:0000313" key="2">
    <source>
        <dbReference type="Proteomes" id="UP000198287"/>
    </source>
</evidence>
<dbReference type="AlphaFoldDB" id="A0A226CXC4"/>
<comment type="caution">
    <text evidence="1">The sequence shown here is derived from an EMBL/GenBank/DDBJ whole genome shotgun (WGS) entry which is preliminary data.</text>
</comment>
<organism evidence="1 2">
    <name type="scientific">Folsomia candida</name>
    <name type="common">Springtail</name>
    <dbReference type="NCBI Taxonomy" id="158441"/>
    <lineage>
        <taxon>Eukaryota</taxon>
        <taxon>Metazoa</taxon>
        <taxon>Ecdysozoa</taxon>
        <taxon>Arthropoda</taxon>
        <taxon>Hexapoda</taxon>
        <taxon>Collembola</taxon>
        <taxon>Entomobryomorpha</taxon>
        <taxon>Isotomoidea</taxon>
        <taxon>Isotomidae</taxon>
        <taxon>Proisotominae</taxon>
        <taxon>Folsomia</taxon>
    </lineage>
</organism>
<accession>A0A226CXC4</accession>
<sequence>MLITTIPRQSQKDCIDRKFSYTKAIIFGGLNLISFRSATRSNDGDRRVIYAKLHRQQWDTTPHWMYFAIYFFVLGRIGGFGPRHIGHDLKHNCGVNWHGGEGKNLEADLANELLNKILKAILSISGGSMTEKSMERCSKSLKFIAELAEAFYSAISDIDDEDDVIGVGKGINDKTKIDFEEAVEILRENQLLENKGNRFHNGFEAFEYNMPYLEDVENFKAKLNSLAKRQDAINELINEEVDYEEDQDD</sequence>